<dbReference type="Proteomes" id="UP000756346">
    <property type="component" value="Unassembled WGS sequence"/>
</dbReference>
<evidence type="ECO:0000313" key="2">
    <source>
        <dbReference type="Proteomes" id="UP000756346"/>
    </source>
</evidence>
<sequence>MLEFDTRADCAKIALPFPLSNSASGHALCLYYTETQGWPRGVVHGTASSTMQYQSGRNDQIWQQRAVVGARLRPYSWHGGIVLLGSCHGCKATGQNTMPAILYLRELLPGPRPPLVLSPRSQESLICRPLLLRKNPAQPRDTRWYQLFSVVRESAFALVQPIHLDPLSWSDPWRVKAGLLASRGTTHVLLNSQPSSPCT</sequence>
<comment type="caution">
    <text evidence="1">The sequence shown here is derived from an EMBL/GenBank/DDBJ whole genome shotgun (WGS) entry which is preliminary data.</text>
</comment>
<gene>
    <name evidence="1" type="ORF">B0I36DRAFT_315572</name>
</gene>
<reference evidence="1" key="1">
    <citation type="journal article" date="2021" name="Nat. Commun.">
        <title>Genetic determinants of endophytism in the Arabidopsis root mycobiome.</title>
        <authorList>
            <person name="Mesny F."/>
            <person name="Miyauchi S."/>
            <person name="Thiergart T."/>
            <person name="Pickel B."/>
            <person name="Atanasova L."/>
            <person name="Karlsson M."/>
            <person name="Huettel B."/>
            <person name="Barry K.W."/>
            <person name="Haridas S."/>
            <person name="Chen C."/>
            <person name="Bauer D."/>
            <person name="Andreopoulos W."/>
            <person name="Pangilinan J."/>
            <person name="LaButti K."/>
            <person name="Riley R."/>
            <person name="Lipzen A."/>
            <person name="Clum A."/>
            <person name="Drula E."/>
            <person name="Henrissat B."/>
            <person name="Kohler A."/>
            <person name="Grigoriev I.V."/>
            <person name="Martin F.M."/>
            <person name="Hacquard S."/>
        </authorList>
    </citation>
    <scope>NUCLEOTIDE SEQUENCE</scope>
    <source>
        <strain evidence="1">MPI-CAGE-CH-0230</strain>
    </source>
</reference>
<dbReference type="GeneID" id="70182439"/>
<evidence type="ECO:0000313" key="1">
    <source>
        <dbReference type="EMBL" id="KAH7038115.1"/>
    </source>
</evidence>
<organism evidence="1 2">
    <name type="scientific">Microdochium trichocladiopsis</name>
    <dbReference type="NCBI Taxonomy" id="1682393"/>
    <lineage>
        <taxon>Eukaryota</taxon>
        <taxon>Fungi</taxon>
        <taxon>Dikarya</taxon>
        <taxon>Ascomycota</taxon>
        <taxon>Pezizomycotina</taxon>
        <taxon>Sordariomycetes</taxon>
        <taxon>Xylariomycetidae</taxon>
        <taxon>Xylariales</taxon>
        <taxon>Microdochiaceae</taxon>
        <taxon>Microdochium</taxon>
    </lineage>
</organism>
<accession>A0A9P8YH93</accession>
<name>A0A9P8YH93_9PEZI</name>
<dbReference type="EMBL" id="JAGTJQ010000002">
    <property type="protein sequence ID" value="KAH7038115.1"/>
    <property type="molecule type" value="Genomic_DNA"/>
</dbReference>
<proteinExistence type="predicted"/>
<protein>
    <submittedName>
        <fullName evidence="1">Uncharacterized protein</fullName>
    </submittedName>
</protein>
<dbReference type="AlphaFoldDB" id="A0A9P8YH93"/>
<keyword evidence="2" id="KW-1185">Reference proteome</keyword>
<dbReference type="RefSeq" id="XP_046017236.1">
    <property type="nucleotide sequence ID" value="XM_046152893.1"/>
</dbReference>